<proteinExistence type="predicted"/>
<organism evidence="5 6">
    <name type="scientific">Rheinheimera riviphila</name>
    <dbReference type="NCBI Taxonomy" id="1834037"/>
    <lineage>
        <taxon>Bacteria</taxon>
        <taxon>Pseudomonadati</taxon>
        <taxon>Pseudomonadota</taxon>
        <taxon>Gammaproteobacteria</taxon>
        <taxon>Chromatiales</taxon>
        <taxon>Chromatiaceae</taxon>
        <taxon>Rheinheimera</taxon>
    </lineage>
</organism>
<evidence type="ECO:0000256" key="2">
    <source>
        <dbReference type="ARBA" id="ARBA00022525"/>
    </source>
</evidence>
<dbReference type="InterPro" id="IPR001343">
    <property type="entry name" value="Hemolysn_Ca-bd"/>
</dbReference>
<dbReference type="Pfam" id="PF00353">
    <property type="entry name" value="HemolysinCabind"/>
    <property type="match status" value="15"/>
</dbReference>
<evidence type="ECO:0000313" key="6">
    <source>
        <dbReference type="Proteomes" id="UP000283077"/>
    </source>
</evidence>
<dbReference type="Gene3D" id="2.150.10.10">
    <property type="entry name" value="Serralysin-like metalloprotease, C-terminal"/>
    <property type="match status" value="9"/>
</dbReference>
<comment type="subcellular location">
    <subcellularLocation>
        <location evidence="1">Secreted</location>
    </subcellularLocation>
</comment>
<dbReference type="PANTHER" id="PTHR38340">
    <property type="entry name" value="S-LAYER PROTEIN"/>
    <property type="match status" value="1"/>
</dbReference>
<evidence type="ECO:0000259" key="4">
    <source>
        <dbReference type="Pfam" id="PF06594"/>
    </source>
</evidence>
<dbReference type="EMBL" id="SACS01000015">
    <property type="protein sequence ID" value="RVU35463.1"/>
    <property type="molecule type" value="Genomic_DNA"/>
</dbReference>
<feature type="domain" description="Haemolysin-type calcium binding-related" evidence="4">
    <location>
        <begin position="2041"/>
        <end position="2072"/>
    </location>
</feature>
<dbReference type="InterPro" id="IPR050557">
    <property type="entry name" value="RTX_toxin/Mannuronan_C5-epim"/>
</dbReference>
<dbReference type="InterPro" id="IPR010566">
    <property type="entry name" value="Haemolys_ca-bd"/>
</dbReference>
<dbReference type="GO" id="GO:0005509">
    <property type="term" value="F:calcium ion binding"/>
    <property type="evidence" value="ECO:0007669"/>
    <property type="project" value="InterPro"/>
</dbReference>
<keyword evidence="2" id="KW-0964">Secreted</keyword>
<reference evidence="5 6" key="1">
    <citation type="submission" date="2019-01" db="EMBL/GenBank/DDBJ databases">
        <authorList>
            <person name="Chen W.-M."/>
        </authorList>
    </citation>
    <scope>NUCLEOTIDE SEQUENCE [LARGE SCALE GENOMIC DNA]</scope>
    <source>
        <strain evidence="5 6">KYPC3</strain>
    </source>
</reference>
<gene>
    <name evidence="5" type="ORF">EOE67_13890</name>
</gene>
<evidence type="ECO:0000256" key="1">
    <source>
        <dbReference type="ARBA" id="ARBA00004613"/>
    </source>
</evidence>
<dbReference type="OrthoDB" id="1676884at2"/>
<evidence type="ECO:0000256" key="3">
    <source>
        <dbReference type="ARBA" id="ARBA00022837"/>
    </source>
</evidence>
<dbReference type="PRINTS" id="PR00313">
    <property type="entry name" value="CABNDNGRPT"/>
</dbReference>
<comment type="caution">
    <text evidence="5">The sequence shown here is derived from an EMBL/GenBank/DDBJ whole genome shotgun (WGS) entry which is preliminary data.</text>
</comment>
<dbReference type="InterPro" id="IPR011049">
    <property type="entry name" value="Serralysin-like_metalloprot_C"/>
</dbReference>
<keyword evidence="6" id="KW-1185">Reference proteome</keyword>
<dbReference type="PANTHER" id="PTHR38340:SF1">
    <property type="entry name" value="S-LAYER PROTEIN"/>
    <property type="match status" value="1"/>
</dbReference>
<protein>
    <recommendedName>
        <fullName evidence="4">Haemolysin-type calcium binding-related domain-containing protein</fullName>
    </recommendedName>
</protein>
<sequence>MSDYKAVIHVDSGSHENKAGYHVWIVLFDANGRKHQYSYGPAENPFNGPGAFRDLPEAEGRSDYKINIDITKDMFDSMKSKADALKASPPPYFLVDAPNLAHSILGSNCATVVSDILKAGGINKFENYFTPTQYQAHIESIQAMKSVFDKFTSLSDNLSGYVGDILDRINDLSGFFDNIDSSILDGLLNLSNGLRKIQSFFGANPTGYLPNDINSLFNMIDRAVNAPRDPLVLDLDGDGVETVGTNAGIMFDHNGDGLKHGTGWVKPDDGLLVVDWNENGVIDSGKELFGDNTIVDVSYNGVERKAKDGFEALKAFDGNDANGQPWKGDGVIDAKDKIFSRLKVWQDLNQDGVTQQGELKTLAELGISSINLDNKNKGTTQHGNRVDSVSSFQFSDGREHEMSSLFFAADTFRNSFNDKIPLTERTEKLPDFAGSGGLRSLREAATLDDNLASLLETFSKATTRSEQLALVDDILWQWHLGSELETFHDKMAKIAYRSYFDPYNTVSMFPLGKEYLTGRYSVIEAFNGRPIENIVYSEYRGGGGGAGSVARSNTSYFFFPSMGAHSNFPFQVRAQNAERSIESTYQEIFNQVFSSLSFKTRLADIIDSVELNFDEAGISLNFEHLEGKLTAEISKNKLDGLADLFDIVKYYKEFVQDGSWDFISFCNTLTSSGLVDDESIWESKLGSYIQKATEESTDINGISSDWEVLLGDSRNNIINGDNGDELIIAGRGNDVIEGHFGNNTMDGGVGDDILKISSRTNNTRDFSNTFIGGTGNDRMEGALGADTYVYNLGDGNDVILDKSSHDTVDKLVFGEGITGANITLQRSGNHLVVLITHPQTGEVSTITIEDAVTNNLRRLEQMVFADGTVIDGDWLEKFNLVGTKESDEILGTNASETIYGLAGNDIIEGEFGNNTLIGGEGNDTLKIASLATNTRAFSNTFIGGTGNDRMEGALGADTYLYNLGDGNDVILDKSSHDTVDKLVFGEGITAANINLQRSGNHLVVLVAHPQTGEVSTITIEDAVSNALRRLEQMVFADGTVIEGDWFSELSYSTHGTEGNDTITGDEKSDVIYGLAGNDIIEGGFGNNTMDGGEGDDILRIASVANNTRDFSNTFIGGTGNDRMEGASGADTYVYNLGDGNDVIADKAGGTNKADTLSFGAGITAANISLQRNGNHLVVLVAHPQTGEVSTITIEDAVTNSLRRIEQMVFADGSVIEGDWFSQLSYATYGTEGNDTITGDEKSDVIYGLAGNDVIDGGFGNNTLNGGEGNDTLKIAPTANNTKDFRNTFIGGSGNDRMEGAHGADTYVYNLGDGNDVIVDNSSYNTVDRLVFGEGITAANISLQRNGNHLVVLVTHPQTGEVSTITIEDAVTIALRRIEQMVFADGSVIEGDWLEKLALTGTTGDDNIAGTNAHETIYGLAGHDIIDGGFGNNKLHGGEGNDTLRVASTATAAKDFSNTFIGGTGNDRLEGAHGADTYLYNLGDGNDVIVDKSSYTTVDKLVFGAGITAANISLQCSGNNLVVLVAHPQTGEVSTITIEDAVTHTTRRIEQMVFADGTMIEGDWLEKLGLTGTYDNDNIVGTNASETIYGLAGNDVIDGGFGNNTLNGGVGSDTLKIASTATNSKDFRNTFIGGAGNDRLEGAHSADTYIYNLGDGNDVIVDKSSYTTVDKLVFGVGITAANISLQRNGNHLVVLVTHPQTGEVSTITIEDAMTNTLRRLEQMVFADGTVIEGDWLEKLALTGTTGDDNITGTNASETIYGMAGNDTIDGGFGNNILNGGEGDDTLKIASTATNSKDFRNTFIGGTGNDRMEGAHGADTYVYNLGDGNDVIVDKSSYTTVDKLVFGAGITAANISLQRAGNHLVVMVAHPQTGEISTITIEDAATNTLRRIEQMVFADGTVINGDWHSQLSSTSIGTNNNDVITGGDKADWLFGMEGNDTLSGGLGHNRLVGGAGDDTLKIVSTPELAKDFHNILIGGIGNDRLEGSFGLETYMFNLGDGQDTIRDLGGIDKLVFGSGITQSHLQLQRTADNHLVIRFLNNSGELTGDQITIENAFTDSGYAIESLEFADGSIAPIDLSPLPDEPGSEQFWKDATSEKYLIDIYGVDAKVANLIDALNAFDTDTDTEVDVAISSRLMIEEYAL</sequence>
<dbReference type="GO" id="GO:0005576">
    <property type="term" value="C:extracellular region"/>
    <property type="evidence" value="ECO:0007669"/>
    <property type="project" value="UniProtKB-SubCell"/>
</dbReference>
<keyword evidence="3" id="KW-0106">Calcium</keyword>
<evidence type="ECO:0000313" key="5">
    <source>
        <dbReference type="EMBL" id="RVU35463.1"/>
    </source>
</evidence>
<dbReference type="RefSeq" id="WP_127699937.1">
    <property type="nucleotide sequence ID" value="NZ_SACS01000015.1"/>
</dbReference>
<dbReference type="Proteomes" id="UP000283077">
    <property type="component" value="Unassembled WGS sequence"/>
</dbReference>
<dbReference type="Pfam" id="PF06594">
    <property type="entry name" value="HCBP_related"/>
    <property type="match status" value="1"/>
</dbReference>
<accession>A0A437QLS9</accession>
<dbReference type="SUPFAM" id="SSF51120">
    <property type="entry name" value="beta-Roll"/>
    <property type="match status" value="8"/>
</dbReference>
<name>A0A437QLS9_9GAMM</name>